<evidence type="ECO:0000256" key="1">
    <source>
        <dbReference type="SAM" id="Phobius"/>
    </source>
</evidence>
<keyword evidence="1" id="KW-1133">Transmembrane helix</keyword>
<proteinExistence type="predicted"/>
<accession>A0A1E8F936</accession>
<gene>
    <name evidence="3" type="ORF">BFC17_07490</name>
</gene>
<dbReference type="Proteomes" id="UP000176037">
    <property type="component" value="Unassembled WGS sequence"/>
</dbReference>
<keyword evidence="1" id="KW-0812">Transmembrane</keyword>
<evidence type="ECO:0000259" key="2">
    <source>
        <dbReference type="Pfam" id="PF14534"/>
    </source>
</evidence>
<feature type="domain" description="DUF4440" evidence="2">
    <location>
        <begin position="43"/>
        <end position="141"/>
    </location>
</feature>
<keyword evidence="1" id="KW-0472">Membrane</keyword>
<sequence>MTTEGIKNMHRKTAYWVGVVCILLIVVSWLARATSISEQTALALVNQQLQAQANFDAGVLEQILADTYTEVSPVGEIDPRAKVIGFYDASNKRPGPTVALEDVNVRLFGDIAVVIARAVFSLTLPDNEQRVFSMTGTWVVQAEKQKAVILSSQFTPVRK</sequence>
<dbReference type="Pfam" id="PF14534">
    <property type="entry name" value="DUF4440"/>
    <property type="match status" value="1"/>
</dbReference>
<dbReference type="OrthoDB" id="6402290at2"/>
<dbReference type="InterPro" id="IPR027843">
    <property type="entry name" value="DUF4440"/>
</dbReference>
<evidence type="ECO:0000313" key="4">
    <source>
        <dbReference type="Proteomes" id="UP000176037"/>
    </source>
</evidence>
<comment type="caution">
    <text evidence="3">The sequence shown here is derived from an EMBL/GenBank/DDBJ whole genome shotgun (WGS) entry which is preliminary data.</text>
</comment>
<dbReference type="InterPro" id="IPR032710">
    <property type="entry name" value="NTF2-like_dom_sf"/>
</dbReference>
<dbReference type="EMBL" id="MJIC01000020">
    <property type="protein sequence ID" value="OFI32286.1"/>
    <property type="molecule type" value="Genomic_DNA"/>
</dbReference>
<dbReference type="SUPFAM" id="SSF54427">
    <property type="entry name" value="NTF2-like"/>
    <property type="match status" value="1"/>
</dbReference>
<reference evidence="3 4" key="1">
    <citation type="submission" date="2016-09" db="EMBL/GenBank/DDBJ databases">
        <title>Alteromonas lipolytica, a new species isolated from sea water.</title>
        <authorList>
            <person name="Wu Y.-H."/>
            <person name="Cheng H."/>
            <person name="Xu X.-W."/>
        </authorList>
    </citation>
    <scope>NUCLEOTIDE SEQUENCE [LARGE SCALE GENOMIC DNA]</scope>
    <source>
        <strain evidence="3 4">JW12</strain>
    </source>
</reference>
<dbReference type="AlphaFoldDB" id="A0A1E8F936"/>
<evidence type="ECO:0000313" key="3">
    <source>
        <dbReference type="EMBL" id="OFI32286.1"/>
    </source>
</evidence>
<dbReference type="Gene3D" id="3.10.450.50">
    <property type="match status" value="1"/>
</dbReference>
<feature type="transmembrane region" description="Helical" evidence="1">
    <location>
        <begin position="12"/>
        <end position="31"/>
    </location>
</feature>
<name>A0A1E8F936_9ALTE</name>
<keyword evidence="4" id="KW-1185">Reference proteome</keyword>
<protein>
    <recommendedName>
        <fullName evidence="2">DUF4440 domain-containing protein</fullName>
    </recommendedName>
</protein>
<organism evidence="3 4">
    <name type="scientific">Alteromonas lipolytica</name>
    <dbReference type="NCBI Taxonomy" id="1856405"/>
    <lineage>
        <taxon>Bacteria</taxon>
        <taxon>Pseudomonadati</taxon>
        <taxon>Pseudomonadota</taxon>
        <taxon>Gammaproteobacteria</taxon>
        <taxon>Alteromonadales</taxon>
        <taxon>Alteromonadaceae</taxon>
        <taxon>Alteromonas/Salinimonas group</taxon>
        <taxon>Alteromonas</taxon>
    </lineage>
</organism>